<dbReference type="STRING" id="1736691.SAMN06295964_0253"/>
<feature type="domain" description="Circularly permuted ATP-grasp type 2" evidence="2">
    <location>
        <begin position="86"/>
        <end position="454"/>
    </location>
</feature>
<dbReference type="PANTHER" id="PTHR34595:SF2">
    <property type="entry name" value="BLR2978 PROTEIN"/>
    <property type="match status" value="1"/>
</dbReference>
<dbReference type="Proteomes" id="UP000191040">
    <property type="component" value="Chromosome I"/>
</dbReference>
<gene>
    <name evidence="3" type="ORF">SAMN06295964_0253</name>
</gene>
<dbReference type="RefSeq" id="WP_078698464.1">
    <property type="nucleotide sequence ID" value="NZ_LT796768.1"/>
</dbReference>
<dbReference type="EMBL" id="LT796768">
    <property type="protein sequence ID" value="SKB03442.1"/>
    <property type="molecule type" value="Genomic_DNA"/>
</dbReference>
<feature type="domain" description="DUF403" evidence="1">
    <location>
        <begin position="500"/>
        <end position="806"/>
    </location>
</feature>
<proteinExistence type="predicted"/>
<protein>
    <submittedName>
        <fullName evidence="3">Uncharacterized conserved protein, circularly permuted ATPgrasp superfamily</fullName>
    </submittedName>
</protein>
<evidence type="ECO:0000313" key="4">
    <source>
        <dbReference type="Proteomes" id="UP000191040"/>
    </source>
</evidence>
<dbReference type="OrthoDB" id="9803842at2"/>
<reference evidence="4" key="1">
    <citation type="submission" date="2017-02" db="EMBL/GenBank/DDBJ databases">
        <authorList>
            <person name="Varghese N."/>
            <person name="Submissions S."/>
        </authorList>
    </citation>
    <scope>NUCLEOTIDE SEQUENCE [LARGE SCALE GENOMIC DNA]</scope>
    <source>
        <strain evidence="4">9H-4</strain>
    </source>
</reference>
<evidence type="ECO:0000313" key="3">
    <source>
        <dbReference type="EMBL" id="SKB03442.1"/>
    </source>
</evidence>
<accession>A0A1T4YNV5</accession>
<keyword evidence="4" id="KW-1185">Reference proteome</keyword>
<dbReference type="InterPro" id="IPR007296">
    <property type="entry name" value="DUF403"/>
</dbReference>
<dbReference type="InterPro" id="IPR051680">
    <property type="entry name" value="ATP-dep_Glu-Cys_Ligase-2"/>
</dbReference>
<dbReference type="AlphaFoldDB" id="A0A1T4YNV5"/>
<sequence length="824" mass="89164">MTVLRDYAASVIQPALGQSAALYDEVASPDGTLRNAWKRLAAEAVDLTLPELTRVGDEIARLLADEGAVYTPPGGAQRSWRLDPVPLVIAAEEWATLEKGLAQRAELLNAVSLDLYGPQELLSSGTLPPSIVFGHSGFLRVVARASADHRRQLVVTGTDLGRTPTGEWQVIADRTQAPSGIGFAMENRRVLSRVLPVAYREAGLHRLAPFFQALRASLTQAAPHGRENPRIVVLSPGPTSETAYDQAFIATALGFPLVEGSDLVARDGSIWMRVLGRLERVDVVLRRVDAEWSDPLELRGESQLGVTGLTEAVRRGTVTVVNGLGSGVLENAAMLPFMSAMCERLLDEPLRLAGVPTVWAGTREGRDQLLDRLDELVVRRIDAPFEVAGLSRAELVAAITAEPHRYVGQEVAAVSVSPTLDRGRLQPHAVTLRAFTLRHGSSYRPMIGGLATVAPVGTSPDEISTSKDVWVLKESPEEPDQGLLDTAPVAHARAPLTPVPRVLDDLFWLGRYAERVEDLLRLAIVTHELAEDFQGRPRSSGGQTLAVVARLLRSLSPSSHDSVDFEGDLRSMLLDAHRSGSVAQTVARLKEIAQSVRDQVSPDLFRVFGAMDRARGALAANPHGWQIGESAGRMLTDILALHGVTGNMVRDEGWHLMEIGRGIERSLQLCHLIGPTLSVRRGIDVDRNVHNAVLQAAESAITHRRRHRGVVRGASVLDLLLLDESNPRSLLFNLRAIDASLATLPGSSGSTRPERLVDDLLEELDRLDVAALMAIDGENRPNFVRFAQATAQQLMRLSDAVAEVHFATGPTPRSLAFATVGAGS</sequence>
<dbReference type="SUPFAM" id="SSF56059">
    <property type="entry name" value="Glutathione synthetase ATP-binding domain-like"/>
    <property type="match status" value="1"/>
</dbReference>
<evidence type="ECO:0000259" key="1">
    <source>
        <dbReference type="Pfam" id="PF04168"/>
    </source>
</evidence>
<dbReference type="InterPro" id="IPR025841">
    <property type="entry name" value="CP_ATPgrasp_2"/>
</dbReference>
<dbReference type="Pfam" id="PF14403">
    <property type="entry name" value="CP_ATPgrasp_2"/>
    <property type="match status" value="1"/>
</dbReference>
<dbReference type="PANTHER" id="PTHR34595">
    <property type="entry name" value="BLR5612 PROTEIN"/>
    <property type="match status" value="1"/>
</dbReference>
<organism evidence="3 4">
    <name type="scientific">Aeromicrobium choanae</name>
    <dbReference type="NCBI Taxonomy" id="1736691"/>
    <lineage>
        <taxon>Bacteria</taxon>
        <taxon>Bacillati</taxon>
        <taxon>Actinomycetota</taxon>
        <taxon>Actinomycetes</taxon>
        <taxon>Propionibacteriales</taxon>
        <taxon>Nocardioidaceae</taxon>
        <taxon>Aeromicrobium</taxon>
    </lineage>
</organism>
<evidence type="ECO:0000259" key="2">
    <source>
        <dbReference type="Pfam" id="PF14403"/>
    </source>
</evidence>
<name>A0A1T4YNV5_9ACTN</name>
<dbReference type="Gene3D" id="3.40.50.11290">
    <property type="match status" value="1"/>
</dbReference>
<dbReference type="Pfam" id="PF04168">
    <property type="entry name" value="Alpha-E"/>
    <property type="match status" value="1"/>
</dbReference>